<proteinExistence type="predicted"/>
<reference evidence="2 3" key="1">
    <citation type="submission" date="2019-04" db="EMBL/GenBank/DDBJ databases">
        <title>Genome sequencing of Clostridium botulinum Groups I-IV and Clostridium butyricum.</title>
        <authorList>
            <person name="Brunt J."/>
            <person name="Van Vliet A.H.M."/>
            <person name="Stringer S.C."/>
            <person name="Carter A.T."/>
            <person name="Peck M.W."/>
        </authorList>
    </citation>
    <scope>NUCLEOTIDE SEQUENCE [LARGE SCALE GENOMIC DNA]</scope>
    <source>
        <strain evidence="2 3">CB-K-33E</strain>
    </source>
</reference>
<evidence type="ECO:0000313" key="2">
    <source>
        <dbReference type="EMBL" id="NFN36413.1"/>
    </source>
</evidence>
<organism evidence="2 3">
    <name type="scientific">Clostridium botulinum</name>
    <dbReference type="NCBI Taxonomy" id="1491"/>
    <lineage>
        <taxon>Bacteria</taxon>
        <taxon>Bacillati</taxon>
        <taxon>Bacillota</taxon>
        <taxon>Clostridia</taxon>
        <taxon>Eubacteriales</taxon>
        <taxon>Clostridiaceae</taxon>
        <taxon>Clostridium</taxon>
    </lineage>
</organism>
<name>A0A846K4S2_CLOBO</name>
<dbReference type="Proteomes" id="UP000473681">
    <property type="component" value="Unassembled WGS sequence"/>
</dbReference>
<dbReference type="AlphaFoldDB" id="A0A846K4S2"/>
<feature type="transmembrane region" description="Helical" evidence="1">
    <location>
        <begin position="64"/>
        <end position="82"/>
    </location>
</feature>
<evidence type="ECO:0000256" key="1">
    <source>
        <dbReference type="SAM" id="Phobius"/>
    </source>
</evidence>
<feature type="transmembrane region" description="Helical" evidence="1">
    <location>
        <begin position="39"/>
        <end position="58"/>
    </location>
</feature>
<gene>
    <name evidence="2" type="ORF">FDB51_15115</name>
</gene>
<keyword evidence="1" id="KW-0472">Membrane</keyword>
<feature type="transmembrane region" description="Helical" evidence="1">
    <location>
        <begin position="91"/>
        <end position="109"/>
    </location>
</feature>
<sequence length="114" mass="12826">MEERAYTKPNGGAILGFELIITIMCLDSILELRTNLHTFMRIGICIFIAIMIFSIFSINKICCILISLVYSIIWSSFIISIVNEFSQGNKVYIILGGGIAFIISLTLHLDFNEN</sequence>
<keyword evidence="1" id="KW-0812">Transmembrane</keyword>
<accession>A0A846K4S2</accession>
<evidence type="ECO:0000313" key="3">
    <source>
        <dbReference type="Proteomes" id="UP000473681"/>
    </source>
</evidence>
<dbReference type="EMBL" id="SWVK01000023">
    <property type="protein sequence ID" value="NFN36413.1"/>
    <property type="molecule type" value="Genomic_DNA"/>
</dbReference>
<comment type="caution">
    <text evidence="2">The sequence shown here is derived from an EMBL/GenBank/DDBJ whole genome shotgun (WGS) entry which is preliminary data.</text>
</comment>
<protein>
    <submittedName>
        <fullName evidence="2">Uncharacterized protein</fullName>
    </submittedName>
</protein>
<feature type="transmembrane region" description="Helical" evidence="1">
    <location>
        <begin position="12"/>
        <end position="32"/>
    </location>
</feature>
<keyword evidence="1" id="KW-1133">Transmembrane helix</keyword>